<dbReference type="AlphaFoldDB" id="A0AAN6VJM9"/>
<sequence length="120" mass="14327">MAASHFKFELPRIQPLTRAWEVNHEEWNWAVWYHIDWFQLRGFVEGTAVEPGFGATREEILAHRRKKMMAYCIVRGSLGSFIEVLKEANYTQCIYDNTYEVRGLWEVIHSLIPRLDNRWV</sequence>
<comment type="caution">
    <text evidence="1">The sequence shown here is derived from an EMBL/GenBank/DDBJ whole genome shotgun (WGS) entry which is preliminary data.</text>
</comment>
<evidence type="ECO:0000313" key="2">
    <source>
        <dbReference type="Proteomes" id="UP001302745"/>
    </source>
</evidence>
<reference evidence="1" key="2">
    <citation type="submission" date="2023-05" db="EMBL/GenBank/DDBJ databases">
        <authorList>
            <consortium name="Lawrence Berkeley National Laboratory"/>
            <person name="Steindorff A."/>
            <person name="Hensen N."/>
            <person name="Bonometti L."/>
            <person name="Westerberg I."/>
            <person name="Brannstrom I.O."/>
            <person name="Guillou S."/>
            <person name="Cros-Aarteil S."/>
            <person name="Calhoun S."/>
            <person name="Haridas S."/>
            <person name="Kuo A."/>
            <person name="Mondo S."/>
            <person name="Pangilinan J."/>
            <person name="Riley R."/>
            <person name="Labutti K."/>
            <person name="Andreopoulos B."/>
            <person name="Lipzen A."/>
            <person name="Chen C."/>
            <person name="Yanf M."/>
            <person name="Daum C."/>
            <person name="Ng V."/>
            <person name="Clum A."/>
            <person name="Ohm R."/>
            <person name="Martin F."/>
            <person name="Silar P."/>
            <person name="Natvig D."/>
            <person name="Lalanne C."/>
            <person name="Gautier V."/>
            <person name="Ament-Velasquez S.L."/>
            <person name="Kruys A."/>
            <person name="Hutchinson M.I."/>
            <person name="Powell A.J."/>
            <person name="Barry K."/>
            <person name="Miller A.N."/>
            <person name="Grigoriev I.V."/>
            <person name="Debuchy R."/>
            <person name="Gladieux P."/>
            <person name="Thoren M.H."/>
            <person name="Johannesson H."/>
        </authorList>
    </citation>
    <scope>NUCLEOTIDE SEQUENCE</scope>
    <source>
        <strain evidence="1">CBS 538.74</strain>
    </source>
</reference>
<reference evidence="1" key="1">
    <citation type="journal article" date="2023" name="Mol. Phylogenet. Evol.">
        <title>Genome-scale phylogeny and comparative genomics of the fungal order Sordariales.</title>
        <authorList>
            <person name="Hensen N."/>
            <person name="Bonometti L."/>
            <person name="Westerberg I."/>
            <person name="Brannstrom I.O."/>
            <person name="Guillou S."/>
            <person name="Cros-Aarteil S."/>
            <person name="Calhoun S."/>
            <person name="Haridas S."/>
            <person name="Kuo A."/>
            <person name="Mondo S."/>
            <person name="Pangilinan J."/>
            <person name="Riley R."/>
            <person name="LaButti K."/>
            <person name="Andreopoulos B."/>
            <person name="Lipzen A."/>
            <person name="Chen C."/>
            <person name="Yan M."/>
            <person name="Daum C."/>
            <person name="Ng V."/>
            <person name="Clum A."/>
            <person name="Steindorff A."/>
            <person name="Ohm R.A."/>
            <person name="Martin F."/>
            <person name="Silar P."/>
            <person name="Natvig D.O."/>
            <person name="Lalanne C."/>
            <person name="Gautier V."/>
            <person name="Ament-Velasquez S.L."/>
            <person name="Kruys A."/>
            <person name="Hutchinson M.I."/>
            <person name="Powell A.J."/>
            <person name="Barry K."/>
            <person name="Miller A.N."/>
            <person name="Grigoriev I.V."/>
            <person name="Debuchy R."/>
            <person name="Gladieux P."/>
            <person name="Hiltunen Thoren M."/>
            <person name="Johannesson H."/>
        </authorList>
    </citation>
    <scope>NUCLEOTIDE SEQUENCE</scope>
    <source>
        <strain evidence="1">CBS 538.74</strain>
    </source>
</reference>
<proteinExistence type="predicted"/>
<organism evidence="1 2">
    <name type="scientific">Chaetomidium leptoderma</name>
    <dbReference type="NCBI Taxonomy" id="669021"/>
    <lineage>
        <taxon>Eukaryota</taxon>
        <taxon>Fungi</taxon>
        <taxon>Dikarya</taxon>
        <taxon>Ascomycota</taxon>
        <taxon>Pezizomycotina</taxon>
        <taxon>Sordariomycetes</taxon>
        <taxon>Sordariomycetidae</taxon>
        <taxon>Sordariales</taxon>
        <taxon>Chaetomiaceae</taxon>
        <taxon>Chaetomidium</taxon>
    </lineage>
</organism>
<keyword evidence="2" id="KW-1185">Reference proteome</keyword>
<dbReference type="Proteomes" id="UP001302745">
    <property type="component" value="Unassembled WGS sequence"/>
</dbReference>
<dbReference type="EMBL" id="MU856973">
    <property type="protein sequence ID" value="KAK4152489.1"/>
    <property type="molecule type" value="Genomic_DNA"/>
</dbReference>
<evidence type="ECO:0000313" key="1">
    <source>
        <dbReference type="EMBL" id="KAK4152489.1"/>
    </source>
</evidence>
<protein>
    <submittedName>
        <fullName evidence="1">Uncharacterized protein</fullName>
    </submittedName>
</protein>
<name>A0AAN6VJM9_9PEZI</name>
<gene>
    <name evidence="1" type="ORF">C8A00DRAFT_34847</name>
</gene>
<accession>A0AAN6VJM9</accession>